<evidence type="ECO:0000256" key="6">
    <source>
        <dbReference type="ARBA" id="ARBA00022556"/>
    </source>
</evidence>
<dbReference type="GO" id="GO:0008915">
    <property type="term" value="F:lipid-A-disaccharide synthase activity"/>
    <property type="evidence" value="ECO:0007669"/>
    <property type="project" value="UniProtKB-UniRule"/>
</dbReference>
<dbReference type="InterPro" id="IPR003835">
    <property type="entry name" value="Glyco_trans_19"/>
</dbReference>
<evidence type="ECO:0000256" key="4">
    <source>
        <dbReference type="ARBA" id="ARBA00020902"/>
    </source>
</evidence>
<dbReference type="GO" id="GO:0016020">
    <property type="term" value="C:membrane"/>
    <property type="evidence" value="ECO:0007669"/>
    <property type="project" value="GOC"/>
</dbReference>
<comment type="similarity">
    <text evidence="2 11">Belongs to the LpxB family.</text>
</comment>
<keyword evidence="7 11" id="KW-0328">Glycosyltransferase</keyword>
<dbReference type="Pfam" id="PF02684">
    <property type="entry name" value="LpxB"/>
    <property type="match status" value="1"/>
</dbReference>
<dbReference type="PANTHER" id="PTHR30372:SF4">
    <property type="entry name" value="LIPID-A-DISACCHARIDE SYNTHASE, MITOCHONDRIAL-RELATED"/>
    <property type="match status" value="1"/>
</dbReference>
<keyword evidence="9 11" id="KW-0443">Lipid metabolism</keyword>
<dbReference type="GO" id="GO:0009245">
    <property type="term" value="P:lipid A biosynthetic process"/>
    <property type="evidence" value="ECO:0007669"/>
    <property type="project" value="UniProtKB-UniRule"/>
</dbReference>
<dbReference type="SUPFAM" id="SSF53756">
    <property type="entry name" value="UDP-Glycosyltransferase/glycogen phosphorylase"/>
    <property type="match status" value="1"/>
</dbReference>
<dbReference type="Proteomes" id="UP000182983">
    <property type="component" value="Unassembled WGS sequence"/>
</dbReference>
<evidence type="ECO:0000256" key="1">
    <source>
        <dbReference type="ARBA" id="ARBA00002056"/>
    </source>
</evidence>
<dbReference type="PANTHER" id="PTHR30372">
    <property type="entry name" value="LIPID-A-DISACCHARIDE SYNTHASE"/>
    <property type="match status" value="1"/>
</dbReference>
<keyword evidence="5 11" id="KW-0444">Lipid biosynthesis</keyword>
<evidence type="ECO:0000256" key="3">
    <source>
        <dbReference type="ARBA" id="ARBA00012687"/>
    </source>
</evidence>
<proteinExistence type="inferred from homology"/>
<name>A0A1H6GRZ1_MAGFU</name>
<evidence type="ECO:0000256" key="5">
    <source>
        <dbReference type="ARBA" id="ARBA00022516"/>
    </source>
</evidence>
<evidence type="ECO:0000313" key="12">
    <source>
        <dbReference type="EMBL" id="SEH24595.1"/>
    </source>
</evidence>
<dbReference type="NCBIfam" id="TIGR00215">
    <property type="entry name" value="lpxB"/>
    <property type="match status" value="1"/>
</dbReference>
<gene>
    <name evidence="11" type="primary">lpxB</name>
    <name evidence="12" type="ORF">SAMN04244559_00023</name>
</gene>
<organism evidence="12 13">
    <name type="scientific">Magnetospirillum fulvum</name>
    <name type="common">Rhodospirillum fulvum</name>
    <dbReference type="NCBI Taxonomy" id="1082"/>
    <lineage>
        <taxon>Bacteria</taxon>
        <taxon>Pseudomonadati</taxon>
        <taxon>Pseudomonadota</taxon>
        <taxon>Alphaproteobacteria</taxon>
        <taxon>Rhodospirillales</taxon>
        <taxon>Rhodospirillaceae</taxon>
        <taxon>Magnetospirillum</taxon>
    </lineage>
</organism>
<dbReference type="EMBL" id="FNWO01000001">
    <property type="protein sequence ID" value="SEH24595.1"/>
    <property type="molecule type" value="Genomic_DNA"/>
</dbReference>
<reference evidence="13" key="1">
    <citation type="submission" date="2016-10" db="EMBL/GenBank/DDBJ databases">
        <authorList>
            <person name="Varghese N."/>
            <person name="Submissions S."/>
        </authorList>
    </citation>
    <scope>NUCLEOTIDE SEQUENCE [LARGE SCALE GENOMIC DNA]</scope>
    <source>
        <strain evidence="13">DSM 13234</strain>
    </source>
</reference>
<keyword evidence="8 11" id="KW-0808">Transferase</keyword>
<evidence type="ECO:0000256" key="8">
    <source>
        <dbReference type="ARBA" id="ARBA00022679"/>
    </source>
</evidence>
<evidence type="ECO:0000256" key="7">
    <source>
        <dbReference type="ARBA" id="ARBA00022676"/>
    </source>
</evidence>
<keyword evidence="13" id="KW-1185">Reference proteome</keyword>
<evidence type="ECO:0000256" key="9">
    <source>
        <dbReference type="ARBA" id="ARBA00023098"/>
    </source>
</evidence>
<accession>A0A1H6GRZ1</accession>
<sequence>MSATPPLIYLIAGEPSGDLLGARLMAALKQQTGGAVRFAGIGGEEMQAEGLVSLFPMAELSVMGLVEVLPRLPAILRRLRHTLSDIETKAPDAVVTIDSWGFCGRIHRGLKEQGSSIPRIHYVAPMVWAWKKGRTRSLAQVLDLLLTLFPNEPAWFEKEGLRSVHVGHSVIEGGAGQGDAAAFRARHGLAPDQRILCLLPGSRRSETSRLLPVFGDTVASLASRYPDLVVALPTVETVADEVAAAAAGWKLPTLVLRGASARFDAFAASAAALAASGTVALELAMAGVPAVIAYRVSPVSAFVATRFLGLDVKFVSLVNILAERAVMPELLQDECRPERLAAAVAELLDDPAAVEAQRAGARDALTRLGLGGDSPSARAATTILTFIGEKR</sequence>
<evidence type="ECO:0000256" key="11">
    <source>
        <dbReference type="HAMAP-Rule" id="MF_00392"/>
    </source>
</evidence>
<dbReference type="AlphaFoldDB" id="A0A1H6GRZ1"/>
<dbReference type="GO" id="GO:0005543">
    <property type="term" value="F:phospholipid binding"/>
    <property type="evidence" value="ECO:0007669"/>
    <property type="project" value="TreeGrafter"/>
</dbReference>
<dbReference type="EC" id="2.4.1.182" evidence="3 11"/>
<evidence type="ECO:0000256" key="10">
    <source>
        <dbReference type="ARBA" id="ARBA00048975"/>
    </source>
</evidence>
<comment type="catalytic activity">
    <reaction evidence="10 11">
        <text>a lipid X + a UDP-2-N,3-O-bis[(3R)-3-hydroxyacyl]-alpha-D-glucosamine = a lipid A disaccharide + UDP + H(+)</text>
        <dbReference type="Rhea" id="RHEA:67828"/>
        <dbReference type="ChEBI" id="CHEBI:15378"/>
        <dbReference type="ChEBI" id="CHEBI:58223"/>
        <dbReference type="ChEBI" id="CHEBI:137748"/>
        <dbReference type="ChEBI" id="CHEBI:176338"/>
        <dbReference type="ChEBI" id="CHEBI:176343"/>
        <dbReference type="EC" id="2.4.1.182"/>
    </reaction>
</comment>
<dbReference type="UniPathway" id="UPA00973"/>
<comment type="pathway">
    <text evidence="11">Bacterial outer membrane biogenesis; LPS lipid A biosynthesis.</text>
</comment>
<dbReference type="OrthoDB" id="9801642at2"/>
<protein>
    <recommendedName>
        <fullName evidence="4 11">Lipid-A-disaccharide synthase</fullName>
        <ecNumber evidence="3 11">2.4.1.182</ecNumber>
    </recommendedName>
</protein>
<evidence type="ECO:0000313" key="13">
    <source>
        <dbReference type="Proteomes" id="UP000182983"/>
    </source>
</evidence>
<comment type="function">
    <text evidence="1 11">Condensation of UDP-2,3-diacylglucosamine and 2,3-diacylglucosamine-1-phosphate to form lipid A disaccharide, a precursor of lipid A, a phosphorylated glycolipid that anchors the lipopolysaccharide to the outer membrane of the cell.</text>
</comment>
<evidence type="ECO:0000256" key="2">
    <source>
        <dbReference type="ARBA" id="ARBA00007868"/>
    </source>
</evidence>
<dbReference type="HAMAP" id="MF_00392">
    <property type="entry name" value="LpxB"/>
    <property type="match status" value="1"/>
</dbReference>
<dbReference type="RefSeq" id="WP_074764341.1">
    <property type="nucleotide sequence ID" value="NZ_FNWO01000001.1"/>
</dbReference>
<keyword evidence="6 11" id="KW-0441">Lipid A biosynthesis</keyword>